<keyword evidence="1" id="KW-0732">Signal</keyword>
<evidence type="ECO:0000256" key="1">
    <source>
        <dbReference type="SAM" id="SignalP"/>
    </source>
</evidence>
<dbReference type="OrthoDB" id="9801086at2"/>
<gene>
    <name evidence="3" type="ORF">BC781_1011082</name>
</gene>
<dbReference type="RefSeq" id="WP_109616184.1">
    <property type="nucleotide sequence ID" value="NZ_QGDO01000001.1"/>
</dbReference>
<name>A0A315ZGS0_SEDFL</name>
<evidence type="ECO:0000259" key="2">
    <source>
        <dbReference type="Pfam" id="PF09968"/>
    </source>
</evidence>
<dbReference type="Pfam" id="PF09968">
    <property type="entry name" value="DUF2202"/>
    <property type="match status" value="1"/>
</dbReference>
<dbReference type="InterPro" id="IPR019243">
    <property type="entry name" value="DUF2202"/>
</dbReference>
<reference evidence="3 4" key="1">
    <citation type="submission" date="2018-03" db="EMBL/GenBank/DDBJ databases">
        <title>Genomic Encyclopedia of Archaeal and Bacterial Type Strains, Phase II (KMG-II): from individual species to whole genera.</title>
        <authorList>
            <person name="Goeker M."/>
        </authorList>
    </citation>
    <scope>NUCLEOTIDE SEQUENCE [LARGE SCALE GENOMIC DNA]</scope>
    <source>
        <strain evidence="3 4">DSM 28229</strain>
    </source>
</reference>
<evidence type="ECO:0000313" key="3">
    <source>
        <dbReference type="EMBL" id="PWJ44711.1"/>
    </source>
</evidence>
<proteinExistence type="predicted"/>
<protein>
    <submittedName>
        <fullName evidence="3">Uncharacterized protein DUF2202</fullName>
    </submittedName>
</protein>
<organism evidence="3 4">
    <name type="scientific">Sediminitomix flava</name>
    <dbReference type="NCBI Taxonomy" id="379075"/>
    <lineage>
        <taxon>Bacteria</taxon>
        <taxon>Pseudomonadati</taxon>
        <taxon>Bacteroidota</taxon>
        <taxon>Cytophagia</taxon>
        <taxon>Cytophagales</taxon>
        <taxon>Flammeovirgaceae</taxon>
        <taxon>Sediminitomix</taxon>
    </lineage>
</organism>
<feature type="signal peptide" evidence="1">
    <location>
        <begin position="1"/>
        <end position="22"/>
    </location>
</feature>
<evidence type="ECO:0000313" key="4">
    <source>
        <dbReference type="Proteomes" id="UP000245535"/>
    </source>
</evidence>
<dbReference type="Proteomes" id="UP000245535">
    <property type="component" value="Unassembled WGS sequence"/>
</dbReference>
<dbReference type="EMBL" id="QGDO01000001">
    <property type="protein sequence ID" value="PWJ44711.1"/>
    <property type="molecule type" value="Genomic_DNA"/>
</dbReference>
<comment type="caution">
    <text evidence="3">The sequence shown here is derived from an EMBL/GenBank/DDBJ whole genome shotgun (WGS) entry which is preliminary data.</text>
</comment>
<sequence>MKHLFAQLFIIFLCLFHLNGTASTATPEDDSNQTTKLICEEVKLTRDLYNGLLEQWDIRRFQKMAKNKHRILNILLRYLGESKNDPQSIRPSRGLYRNVGLKKKYHELSAKGAKSTKEAINVLLEAEQMLLYDLSDIKPLADDEKLIEVYNKIEKQTEKHIEQLKKMQGKNLSTLAFSN</sequence>
<dbReference type="InterPro" id="IPR012347">
    <property type="entry name" value="Ferritin-like"/>
</dbReference>
<feature type="domain" description="DUF2202" evidence="2">
    <location>
        <begin position="37"/>
        <end position="163"/>
    </location>
</feature>
<keyword evidence="4" id="KW-1185">Reference proteome</keyword>
<accession>A0A315ZGS0</accession>
<feature type="chain" id="PRO_5016402936" evidence="1">
    <location>
        <begin position="23"/>
        <end position="179"/>
    </location>
</feature>
<dbReference type="Gene3D" id="1.20.1260.10">
    <property type="match status" value="1"/>
</dbReference>
<dbReference type="AlphaFoldDB" id="A0A315ZGS0"/>